<dbReference type="InParanoid" id="A0A067NQK2"/>
<accession>A0A067NQK2</accession>
<organism evidence="1 2">
    <name type="scientific">Pleurotus ostreatus (strain PC15)</name>
    <name type="common">Oyster mushroom</name>
    <dbReference type="NCBI Taxonomy" id="1137138"/>
    <lineage>
        <taxon>Eukaryota</taxon>
        <taxon>Fungi</taxon>
        <taxon>Dikarya</taxon>
        <taxon>Basidiomycota</taxon>
        <taxon>Agaricomycotina</taxon>
        <taxon>Agaricomycetes</taxon>
        <taxon>Agaricomycetidae</taxon>
        <taxon>Agaricales</taxon>
        <taxon>Pleurotineae</taxon>
        <taxon>Pleurotaceae</taxon>
        <taxon>Pleurotus</taxon>
    </lineage>
</organism>
<dbReference type="VEuPathDB" id="FungiDB:PLEOSDRAFT_159717"/>
<protein>
    <submittedName>
        <fullName evidence="1">Uncharacterized protein</fullName>
    </submittedName>
</protein>
<gene>
    <name evidence="1" type="ORF">PLEOSDRAFT_159717</name>
</gene>
<dbReference type="AlphaFoldDB" id="A0A067NQK2"/>
<reference evidence="2" key="1">
    <citation type="journal article" date="2014" name="Proc. Natl. Acad. Sci. U.S.A.">
        <title>Extensive sampling of basidiomycete genomes demonstrates inadequacy of the white-rot/brown-rot paradigm for wood decay fungi.</title>
        <authorList>
            <person name="Riley R."/>
            <person name="Salamov A.A."/>
            <person name="Brown D.W."/>
            <person name="Nagy L.G."/>
            <person name="Floudas D."/>
            <person name="Held B.W."/>
            <person name="Levasseur A."/>
            <person name="Lombard V."/>
            <person name="Morin E."/>
            <person name="Otillar R."/>
            <person name="Lindquist E.A."/>
            <person name="Sun H."/>
            <person name="LaButti K.M."/>
            <person name="Schmutz J."/>
            <person name="Jabbour D."/>
            <person name="Luo H."/>
            <person name="Baker S.E."/>
            <person name="Pisabarro A.G."/>
            <person name="Walton J.D."/>
            <person name="Blanchette R.A."/>
            <person name="Henrissat B."/>
            <person name="Martin F."/>
            <person name="Cullen D."/>
            <person name="Hibbett D.S."/>
            <person name="Grigoriev I.V."/>
        </authorList>
    </citation>
    <scope>NUCLEOTIDE SEQUENCE [LARGE SCALE GENOMIC DNA]</scope>
    <source>
        <strain evidence="2">PC15</strain>
    </source>
</reference>
<evidence type="ECO:0000313" key="2">
    <source>
        <dbReference type="Proteomes" id="UP000027073"/>
    </source>
</evidence>
<name>A0A067NQK2_PLEO1</name>
<sequence length="99" mass="10600">MNAIVVKEHSASYIMGLSIDDWPLIISLRGDRSRNPPEATTYCAFVRNKITSEIDPPTATLQDGIYSAAILIPFTGAIHKAIAGGERSIDEIVVVSAAS</sequence>
<evidence type="ECO:0000313" key="1">
    <source>
        <dbReference type="EMBL" id="KDQ26362.1"/>
    </source>
</evidence>
<proteinExistence type="predicted"/>
<dbReference type="Proteomes" id="UP000027073">
    <property type="component" value="Unassembled WGS sequence"/>
</dbReference>
<dbReference type="HOGENOM" id="CLU_2321332_0_0_1"/>
<dbReference type="EMBL" id="KL198009">
    <property type="protein sequence ID" value="KDQ26362.1"/>
    <property type="molecule type" value="Genomic_DNA"/>
</dbReference>